<sequence>MSGDLRAAVPLVLVGAGKMGGAMLAGWIERGLPANGVVILDPNPAPEMAALAAEKGLRLETTPPADVTAAVILIAVKPQVMDAVLPTLRGLIGPETIAVSVAAGKTIASIEAGLGARAVVRAMPNTPAQVGRGITACAANAAVTTPQRVLVTALLSAIGKVEWVATEDLIDAVTAVSGSGPAYVFLLAEALAEAGRKAGLPADLAARLARATVEGAGELMFQSPLDPATLRKNVTSPNGTTAAALAVLMADDALQPLMDAAVAAAANRSRELSAG</sequence>
<dbReference type="InterPro" id="IPR028939">
    <property type="entry name" value="P5C_Rdtase_cat_N"/>
</dbReference>
<dbReference type="Gene3D" id="1.10.3730.10">
    <property type="entry name" value="ProC C-terminal domain-like"/>
    <property type="match status" value="1"/>
</dbReference>
<evidence type="ECO:0000313" key="9">
    <source>
        <dbReference type="EMBL" id="XBY45113.1"/>
    </source>
</evidence>
<dbReference type="NCBIfam" id="TIGR00112">
    <property type="entry name" value="proC"/>
    <property type="match status" value="1"/>
</dbReference>
<keyword evidence="4" id="KW-0641">Proline biosynthesis</keyword>
<evidence type="ECO:0000256" key="3">
    <source>
        <dbReference type="ARBA" id="ARBA00023002"/>
    </source>
</evidence>
<keyword evidence="4" id="KW-0028">Amino-acid biosynthesis</keyword>
<proteinExistence type="inferred from homology"/>
<keyword evidence="2 4" id="KW-0521">NADP</keyword>
<dbReference type="PANTHER" id="PTHR11645">
    <property type="entry name" value="PYRROLINE-5-CARBOXYLATE REDUCTASE"/>
    <property type="match status" value="1"/>
</dbReference>
<gene>
    <name evidence="4 9" type="primary">proC</name>
    <name evidence="9" type="ORF">ABS361_02110</name>
</gene>
<comment type="subcellular location">
    <subcellularLocation>
        <location evidence="4">Cytoplasm</location>
    </subcellularLocation>
</comment>
<evidence type="ECO:0000256" key="1">
    <source>
        <dbReference type="ARBA" id="ARBA00005525"/>
    </source>
</evidence>
<dbReference type="FunFam" id="1.10.3730.10:FF:000001">
    <property type="entry name" value="Pyrroline-5-carboxylate reductase"/>
    <property type="match status" value="1"/>
</dbReference>
<evidence type="ECO:0000259" key="7">
    <source>
        <dbReference type="Pfam" id="PF03807"/>
    </source>
</evidence>
<dbReference type="PANTHER" id="PTHR11645:SF0">
    <property type="entry name" value="PYRROLINE-5-CARBOXYLATE REDUCTASE 3"/>
    <property type="match status" value="1"/>
</dbReference>
<evidence type="ECO:0000259" key="8">
    <source>
        <dbReference type="Pfam" id="PF14748"/>
    </source>
</evidence>
<dbReference type="AlphaFoldDB" id="A0AAU7XBF0"/>
<dbReference type="PIRSF" id="PIRSF000193">
    <property type="entry name" value="Pyrrol-5-carb_rd"/>
    <property type="match status" value="1"/>
</dbReference>
<dbReference type="EC" id="1.5.1.2" evidence="4 5"/>
<organism evidence="9">
    <name type="scientific">Methyloraptor flagellatus</name>
    <dbReference type="NCBI Taxonomy" id="3162530"/>
    <lineage>
        <taxon>Bacteria</taxon>
        <taxon>Pseudomonadati</taxon>
        <taxon>Pseudomonadota</taxon>
        <taxon>Alphaproteobacteria</taxon>
        <taxon>Hyphomicrobiales</taxon>
        <taxon>Ancalomicrobiaceae</taxon>
        <taxon>Methyloraptor</taxon>
    </lineage>
</organism>
<name>A0AAU7XBF0_9HYPH</name>
<feature type="binding site" evidence="6">
    <location>
        <begin position="75"/>
        <end position="78"/>
    </location>
    <ligand>
        <name>NADP(+)</name>
        <dbReference type="ChEBI" id="CHEBI:58349"/>
    </ligand>
</feature>
<comment type="catalytic activity">
    <reaction evidence="4">
        <text>L-proline + NADP(+) = (S)-1-pyrroline-5-carboxylate + NADPH + 2 H(+)</text>
        <dbReference type="Rhea" id="RHEA:14109"/>
        <dbReference type="ChEBI" id="CHEBI:15378"/>
        <dbReference type="ChEBI" id="CHEBI:17388"/>
        <dbReference type="ChEBI" id="CHEBI:57783"/>
        <dbReference type="ChEBI" id="CHEBI:58349"/>
        <dbReference type="ChEBI" id="CHEBI:60039"/>
        <dbReference type="EC" id="1.5.1.2"/>
    </reaction>
</comment>
<keyword evidence="3 4" id="KW-0560">Oxidoreductase</keyword>
<protein>
    <recommendedName>
        <fullName evidence="4 5">Pyrroline-5-carboxylate reductase</fullName>
        <shortName evidence="4">P5C reductase</shortName>
        <shortName evidence="4">P5CR</shortName>
        <ecNumber evidence="4 5">1.5.1.2</ecNumber>
    </recommendedName>
    <alternativeName>
        <fullName evidence="4">PCA reductase</fullName>
    </alternativeName>
</protein>
<dbReference type="SUPFAM" id="SSF48179">
    <property type="entry name" value="6-phosphogluconate dehydrogenase C-terminal domain-like"/>
    <property type="match status" value="1"/>
</dbReference>
<comment type="similarity">
    <text evidence="1 4">Belongs to the pyrroline-5-carboxylate reductase family.</text>
</comment>
<comment type="catalytic activity">
    <reaction evidence="4">
        <text>L-proline + NAD(+) = (S)-1-pyrroline-5-carboxylate + NADH + 2 H(+)</text>
        <dbReference type="Rhea" id="RHEA:14105"/>
        <dbReference type="ChEBI" id="CHEBI:15378"/>
        <dbReference type="ChEBI" id="CHEBI:17388"/>
        <dbReference type="ChEBI" id="CHEBI:57540"/>
        <dbReference type="ChEBI" id="CHEBI:57945"/>
        <dbReference type="ChEBI" id="CHEBI:60039"/>
        <dbReference type="EC" id="1.5.1.2"/>
    </reaction>
</comment>
<dbReference type="Pfam" id="PF03807">
    <property type="entry name" value="F420_oxidored"/>
    <property type="match status" value="1"/>
</dbReference>
<keyword evidence="4" id="KW-0963">Cytoplasm</keyword>
<dbReference type="InterPro" id="IPR036291">
    <property type="entry name" value="NAD(P)-bd_dom_sf"/>
</dbReference>
<feature type="domain" description="Pyrroline-5-carboxylate reductase dimerisation" evidence="8">
    <location>
        <begin position="167"/>
        <end position="272"/>
    </location>
</feature>
<dbReference type="Gene3D" id="3.40.50.720">
    <property type="entry name" value="NAD(P)-binding Rossmann-like Domain"/>
    <property type="match status" value="1"/>
</dbReference>
<evidence type="ECO:0000256" key="6">
    <source>
        <dbReference type="PIRSR" id="PIRSR000193-1"/>
    </source>
</evidence>
<evidence type="ECO:0000256" key="5">
    <source>
        <dbReference type="NCBIfam" id="TIGR00112"/>
    </source>
</evidence>
<comment type="pathway">
    <text evidence="4">Amino-acid biosynthesis; L-proline biosynthesis; L-proline from L-glutamate 5-semialdehyde: step 1/1.</text>
</comment>
<dbReference type="InterPro" id="IPR008927">
    <property type="entry name" value="6-PGluconate_DH-like_C_sf"/>
</dbReference>
<dbReference type="EMBL" id="CP158568">
    <property type="protein sequence ID" value="XBY45113.1"/>
    <property type="molecule type" value="Genomic_DNA"/>
</dbReference>
<dbReference type="KEGG" id="mflg:ABS361_02110"/>
<dbReference type="RefSeq" id="WP_407050202.1">
    <property type="nucleotide sequence ID" value="NZ_CP158568.1"/>
</dbReference>
<evidence type="ECO:0000256" key="4">
    <source>
        <dbReference type="HAMAP-Rule" id="MF_01925"/>
    </source>
</evidence>
<dbReference type="InterPro" id="IPR029036">
    <property type="entry name" value="P5CR_dimer"/>
</dbReference>
<dbReference type="HAMAP" id="MF_01925">
    <property type="entry name" value="P5C_reductase"/>
    <property type="match status" value="1"/>
</dbReference>
<dbReference type="GO" id="GO:0055129">
    <property type="term" value="P:L-proline biosynthetic process"/>
    <property type="evidence" value="ECO:0007669"/>
    <property type="project" value="UniProtKB-UniRule"/>
</dbReference>
<dbReference type="Pfam" id="PF14748">
    <property type="entry name" value="P5CR_dimer"/>
    <property type="match status" value="1"/>
</dbReference>
<feature type="domain" description="Pyrroline-5-carboxylate reductase catalytic N-terminal" evidence="7">
    <location>
        <begin position="13"/>
        <end position="104"/>
    </location>
</feature>
<reference evidence="9" key="1">
    <citation type="submission" date="2024-06" db="EMBL/GenBank/DDBJ databases">
        <title>Methylostella associata gen. nov., sp. nov., a novel Ancalomicrobiaceae-affiliated facultatively methylotrophic bacteria that feed on methanotrophs of the genus Methylococcus.</title>
        <authorList>
            <person name="Saltykova V."/>
            <person name="Danilova O.V."/>
            <person name="Oshkin I.Y."/>
            <person name="Belova S.E."/>
            <person name="Pimenov N.V."/>
            <person name="Dedysh S.N."/>
        </authorList>
    </citation>
    <scope>NUCLEOTIDE SEQUENCE</scope>
    <source>
        <strain evidence="9">S20</strain>
    </source>
</reference>
<comment type="function">
    <text evidence="4">Catalyzes the reduction of 1-pyrroline-5-carboxylate (PCA) to L-proline.</text>
</comment>
<dbReference type="GO" id="GO:0004735">
    <property type="term" value="F:pyrroline-5-carboxylate reductase activity"/>
    <property type="evidence" value="ECO:0007669"/>
    <property type="project" value="UniProtKB-UniRule"/>
</dbReference>
<dbReference type="GO" id="GO:0005737">
    <property type="term" value="C:cytoplasm"/>
    <property type="evidence" value="ECO:0007669"/>
    <property type="project" value="UniProtKB-SubCell"/>
</dbReference>
<dbReference type="SUPFAM" id="SSF51735">
    <property type="entry name" value="NAD(P)-binding Rossmann-fold domains"/>
    <property type="match status" value="1"/>
</dbReference>
<evidence type="ECO:0000256" key="2">
    <source>
        <dbReference type="ARBA" id="ARBA00022857"/>
    </source>
</evidence>
<dbReference type="InterPro" id="IPR000304">
    <property type="entry name" value="Pyrroline-COOH_reductase"/>
</dbReference>
<accession>A0AAU7XBF0</accession>